<dbReference type="InterPro" id="IPR002018">
    <property type="entry name" value="CarbesteraseB"/>
</dbReference>
<feature type="compositionally biased region" description="Pro residues" evidence="3">
    <location>
        <begin position="788"/>
        <end position="806"/>
    </location>
</feature>
<evidence type="ECO:0000256" key="2">
    <source>
        <dbReference type="ARBA" id="ARBA00023180"/>
    </source>
</evidence>
<feature type="compositionally biased region" description="Low complexity" evidence="3">
    <location>
        <begin position="77"/>
        <end position="93"/>
    </location>
</feature>
<evidence type="ECO:0000256" key="3">
    <source>
        <dbReference type="SAM" id="MobiDB-lite"/>
    </source>
</evidence>
<dbReference type="EMBL" id="KP114656">
    <property type="protein sequence ID" value="AJP62568.1"/>
    <property type="molecule type" value="mRNA"/>
</dbReference>
<feature type="region of interest" description="Disordered" evidence="3">
    <location>
        <begin position="24"/>
        <end position="93"/>
    </location>
</feature>
<comment type="similarity">
    <text evidence="1">Belongs to the 'GDXG' lipolytic enzyme family.</text>
</comment>
<dbReference type="Pfam" id="PF00135">
    <property type="entry name" value="COesterase"/>
    <property type="match status" value="1"/>
</dbReference>
<dbReference type="AlphaFoldDB" id="A0A0C5KCB5"/>
<dbReference type="InterPro" id="IPR019819">
    <property type="entry name" value="Carboxylesterase_B_CS"/>
</dbReference>
<dbReference type="PANTHER" id="PTHR11559">
    <property type="entry name" value="CARBOXYLESTERASE"/>
    <property type="match status" value="1"/>
</dbReference>
<evidence type="ECO:0000256" key="1">
    <source>
        <dbReference type="ARBA" id="ARBA00010515"/>
    </source>
</evidence>
<feature type="compositionally biased region" description="Basic residues" evidence="3">
    <location>
        <begin position="811"/>
        <end position="822"/>
    </location>
</feature>
<feature type="domain" description="Carboxylesterase type B" evidence="5">
    <location>
        <begin position="102"/>
        <end position="579"/>
    </location>
</feature>
<protein>
    <submittedName>
        <fullName evidence="6">Carboxylesterase</fullName>
        <ecNumber evidence="6">3.1.1.1</ecNumber>
    </submittedName>
</protein>
<feature type="chain" id="PRO_5002179293" evidence="4">
    <location>
        <begin position="23"/>
        <end position="822"/>
    </location>
</feature>
<dbReference type="Gene3D" id="3.40.50.1820">
    <property type="entry name" value="alpha/beta hydrolase"/>
    <property type="match status" value="1"/>
</dbReference>
<keyword evidence="2" id="KW-0325">Glycoprotein</keyword>
<sequence length="822" mass="92749">MEMRTWLFVALLVAACIPLTLADDPSETTTTAVPSVETDNNTGTGSTETTKPEGKNDTGAGSTETAKPGGKNEDQQTTNTENSTETGSTTETIETVTKKDFDITGVRMKSITGRYFNAFCGIPYAEPPLGLRRFKHPVRMTYDGNIDATKCEETPICMQMFWQKDTVKAIGSEDCLFLNVYEPEAEITNLPVLVYFHGGGFYSGSGTFNDAGPHYLMDQDVIFVTVNYRLGPLGFFGLNERDSPGNMGMSDQVMALQWVKDNIKHFHGDRFRVTIMGEGAGGASVHLHLFSQMSKGLFSRAISLTGVAFNSWALMDDMVNKSRTHAAFLACNKPKSSDTMKCMREVPAEKIVESTKGLNFWLHEPPVIYKPAVQEGQGGKDVFLLRDPLDLLADRKFHNVPWLVGIVNMPGFFHTKRYLKDNIMLTALLGKFDEYGPSMLTMPLSIPDANLREQAMKQIKEIYKTKHGSFNRDSLIQIFNDREHYLGHMLAVVYHSLLFHDNIYQFRFDYRGKHSMAENYTAVKKTEVVNEDELIYLLRRPKLFPDFDRSDEEGKRDFHMMKRFTSIIAEFAATGNVKGLHRSKRDNAAVTQMSADTNGKGILAYLFNKLLSRQKRSPQMEISPANDNSDEPLIASLRDSEDELPITGVVRDFWDKFVDRKWEKKSTCWKNHFSTVWPAVKRFPFTAGNVPLLPYMSFRKGENDVAVEYCLRYLMELGSLIHWTRLPLKEVVAPEIFLSVTTTTMGTPETTIATETTHHLCPTMPVNIWSTTEEPQSTQQSSQFSEPPWLPTHGPPPPPPPPPPATPTTRPSRRRTCHRNSR</sequence>
<feature type="region of interest" description="Disordered" evidence="3">
    <location>
        <begin position="772"/>
        <end position="822"/>
    </location>
</feature>
<dbReference type="GO" id="GO:0106435">
    <property type="term" value="F:carboxylesterase activity"/>
    <property type="evidence" value="ECO:0007669"/>
    <property type="project" value="UniProtKB-EC"/>
</dbReference>
<dbReference type="InterPro" id="IPR029058">
    <property type="entry name" value="AB_hydrolase_fold"/>
</dbReference>
<reference evidence="6" key="1">
    <citation type="submission" date="2014-11" db="EMBL/GenBank/DDBJ databases">
        <title>Bioinformatics analysis of carboxylesterase genes from Oxya chinensis.</title>
        <authorList>
            <person name="Liu J."/>
            <person name="Zhang J."/>
            <person name="Li D."/>
            <person name="Zhang T."/>
            <person name="Zhang J."/>
            <person name="Ma E."/>
        </authorList>
    </citation>
    <scope>NUCLEOTIDE SEQUENCE</scope>
</reference>
<organism evidence="6">
    <name type="scientific">Oxya chinensis</name>
    <dbReference type="NCBI Taxonomy" id="165482"/>
    <lineage>
        <taxon>Eukaryota</taxon>
        <taxon>Metazoa</taxon>
        <taxon>Ecdysozoa</taxon>
        <taxon>Arthropoda</taxon>
        <taxon>Hexapoda</taxon>
        <taxon>Insecta</taxon>
        <taxon>Pterygota</taxon>
        <taxon>Neoptera</taxon>
        <taxon>Polyneoptera</taxon>
        <taxon>Orthoptera</taxon>
        <taxon>Caelifera</taxon>
        <taxon>Acrididea</taxon>
        <taxon>Acridomorpha</taxon>
        <taxon>Acridoidea</taxon>
        <taxon>Acrididae</taxon>
        <taxon>Oxyinae</taxon>
        <taxon>Oxya</taxon>
    </lineage>
</organism>
<evidence type="ECO:0000256" key="4">
    <source>
        <dbReference type="SAM" id="SignalP"/>
    </source>
</evidence>
<accession>A0A0C5KCB5</accession>
<feature type="compositionally biased region" description="Polar residues" evidence="3">
    <location>
        <begin position="27"/>
        <end position="49"/>
    </location>
</feature>
<evidence type="ECO:0000259" key="5">
    <source>
        <dbReference type="Pfam" id="PF00135"/>
    </source>
</evidence>
<gene>
    <name evidence="6" type="primary">CesF1</name>
</gene>
<keyword evidence="6" id="KW-0378">Hydrolase</keyword>
<name>A0A0C5KCB5_9ORTH</name>
<feature type="compositionally biased region" description="Low complexity" evidence="3">
    <location>
        <begin position="772"/>
        <end position="787"/>
    </location>
</feature>
<dbReference type="PROSITE" id="PS00941">
    <property type="entry name" value="CARBOXYLESTERASE_B_2"/>
    <property type="match status" value="1"/>
</dbReference>
<dbReference type="EC" id="3.1.1.1" evidence="6"/>
<evidence type="ECO:0000313" key="6">
    <source>
        <dbReference type="EMBL" id="AJP62568.1"/>
    </source>
</evidence>
<dbReference type="InterPro" id="IPR050309">
    <property type="entry name" value="Type-B_Carboxylest/Lipase"/>
</dbReference>
<dbReference type="PROSITE" id="PS01173">
    <property type="entry name" value="LIPASE_GDXG_HIS"/>
    <property type="match status" value="1"/>
</dbReference>
<feature type="signal peptide" evidence="4">
    <location>
        <begin position="1"/>
        <end position="22"/>
    </location>
</feature>
<dbReference type="InterPro" id="IPR002168">
    <property type="entry name" value="Lipase_GDXG_HIS_AS"/>
</dbReference>
<dbReference type="ESTHER" id="9orth-a0a0c5kcb5">
    <property type="family name" value="Juvenile_hormone_esterase"/>
</dbReference>
<dbReference type="SUPFAM" id="SSF53474">
    <property type="entry name" value="alpha/beta-Hydrolases"/>
    <property type="match status" value="1"/>
</dbReference>
<keyword evidence="4" id="KW-0732">Signal</keyword>
<dbReference type="PROSITE" id="PS51257">
    <property type="entry name" value="PROKAR_LIPOPROTEIN"/>
    <property type="match status" value="1"/>
</dbReference>
<proteinExistence type="evidence at transcript level"/>